<reference evidence="1" key="1">
    <citation type="journal article" date="2014" name="Front. Microbiol.">
        <title>High frequency of phylogenetically diverse reductive dehalogenase-homologous genes in deep subseafloor sedimentary metagenomes.</title>
        <authorList>
            <person name="Kawai M."/>
            <person name="Futagami T."/>
            <person name="Toyoda A."/>
            <person name="Takaki Y."/>
            <person name="Nishi S."/>
            <person name="Hori S."/>
            <person name="Arai W."/>
            <person name="Tsubouchi T."/>
            <person name="Morono Y."/>
            <person name="Uchiyama I."/>
            <person name="Ito T."/>
            <person name="Fujiyama A."/>
            <person name="Inagaki F."/>
            <person name="Takami H."/>
        </authorList>
    </citation>
    <scope>NUCLEOTIDE SEQUENCE</scope>
    <source>
        <strain evidence="1">Expedition CK06-06</strain>
    </source>
</reference>
<accession>X0W2W0</accession>
<comment type="caution">
    <text evidence="1">The sequence shown here is derived from an EMBL/GenBank/DDBJ whole genome shotgun (WGS) entry which is preliminary data.</text>
</comment>
<sequence>MKTTGSVVAVCKKAEPGIPKLEVEAIKLVENLGIEGDYHSG</sequence>
<feature type="non-terminal residue" evidence="1">
    <location>
        <position position="41"/>
    </location>
</feature>
<dbReference type="EMBL" id="BARS01039329">
    <property type="protein sequence ID" value="GAG17682.1"/>
    <property type="molecule type" value="Genomic_DNA"/>
</dbReference>
<organism evidence="1">
    <name type="scientific">marine sediment metagenome</name>
    <dbReference type="NCBI Taxonomy" id="412755"/>
    <lineage>
        <taxon>unclassified sequences</taxon>
        <taxon>metagenomes</taxon>
        <taxon>ecological metagenomes</taxon>
    </lineage>
</organism>
<proteinExistence type="predicted"/>
<dbReference type="Gene3D" id="2.40.33.20">
    <property type="entry name" value="PK beta-barrel domain-like"/>
    <property type="match status" value="1"/>
</dbReference>
<dbReference type="InterPro" id="IPR011037">
    <property type="entry name" value="Pyrv_Knase-like_insert_dom_sf"/>
</dbReference>
<evidence type="ECO:0008006" key="2">
    <source>
        <dbReference type="Google" id="ProtNLM"/>
    </source>
</evidence>
<gene>
    <name evidence="1" type="ORF">S01H1_60067</name>
</gene>
<evidence type="ECO:0000313" key="1">
    <source>
        <dbReference type="EMBL" id="GAG17682.1"/>
    </source>
</evidence>
<dbReference type="SUPFAM" id="SSF50800">
    <property type="entry name" value="PK beta-barrel domain-like"/>
    <property type="match status" value="1"/>
</dbReference>
<protein>
    <recommendedName>
        <fullName evidence="2">MOSC domain-containing protein</fullName>
    </recommendedName>
</protein>
<name>X0W2W0_9ZZZZ</name>
<dbReference type="AlphaFoldDB" id="X0W2W0"/>